<organism evidence="1 2">
    <name type="scientific">Thermostaphylospora chromogena</name>
    <dbReference type="NCBI Taxonomy" id="35622"/>
    <lineage>
        <taxon>Bacteria</taxon>
        <taxon>Bacillati</taxon>
        <taxon>Actinomycetota</taxon>
        <taxon>Actinomycetes</taxon>
        <taxon>Streptosporangiales</taxon>
        <taxon>Thermomonosporaceae</taxon>
        <taxon>Thermostaphylospora</taxon>
    </lineage>
</organism>
<proteinExistence type="predicted"/>
<evidence type="ECO:0000313" key="1">
    <source>
        <dbReference type="EMBL" id="SDQ56048.1"/>
    </source>
</evidence>
<keyword evidence="2" id="KW-1185">Reference proteome</keyword>
<accession>A0A1H1BVT8</accession>
<sequence length="106" mass="11400">MNGREPVVFFIDTGGAGSGFTAPDATYTPGGIVIPPGDGPRLVTVERLALGRAVRRDAPGMAGVFPEALEDGFRFRIGGLVTYKFFQAFSLTFDFERMRILLDGPS</sequence>
<name>A0A1H1BVT8_9ACTN</name>
<gene>
    <name evidence="1" type="ORF">SAMN04489764_1155</name>
</gene>
<evidence type="ECO:0000313" key="2">
    <source>
        <dbReference type="Proteomes" id="UP000217103"/>
    </source>
</evidence>
<reference evidence="1 2" key="1">
    <citation type="submission" date="2016-10" db="EMBL/GenBank/DDBJ databases">
        <authorList>
            <person name="de Groot N.N."/>
        </authorList>
    </citation>
    <scope>NUCLEOTIDE SEQUENCE [LARGE SCALE GENOMIC DNA]</scope>
    <source>
        <strain evidence="1 2">DSM 43794</strain>
    </source>
</reference>
<dbReference type="EMBL" id="FNKK01000002">
    <property type="protein sequence ID" value="SDQ56048.1"/>
    <property type="molecule type" value="Genomic_DNA"/>
</dbReference>
<protein>
    <submittedName>
        <fullName evidence="1">Uncharacterized protein</fullName>
    </submittedName>
</protein>
<dbReference type="AlphaFoldDB" id="A0A1H1BVT8"/>
<dbReference type="Proteomes" id="UP000217103">
    <property type="component" value="Unassembled WGS sequence"/>
</dbReference>